<sequence length="38" mass="4542">KIDVNLPENMTWMHVKEKEMFNFPVSMSKIFKFISTHG</sequence>
<dbReference type="EMBL" id="QXUF01000123">
    <property type="protein sequence ID" value="RIM97334.1"/>
    <property type="molecule type" value="Genomic_DNA"/>
</dbReference>
<name>A0A418ICG7_9STAP</name>
<comment type="caution">
    <text evidence="1">The sequence shown here is derived from an EMBL/GenBank/DDBJ whole genome shotgun (WGS) entry which is preliminary data.</text>
</comment>
<reference evidence="1 2" key="1">
    <citation type="journal article" date="2016" name="Front. Microbiol.">
        <title>Comprehensive Phylogenetic Analysis of Bovine Non-aureus Staphylococci Species Based on Whole-Genome Sequencing.</title>
        <authorList>
            <person name="Naushad S."/>
            <person name="Barkema H.W."/>
            <person name="Luby C."/>
            <person name="Condas L.A."/>
            <person name="Nobrega D.B."/>
            <person name="Carson D.A."/>
            <person name="De Buck J."/>
        </authorList>
    </citation>
    <scope>NUCLEOTIDE SEQUENCE [LARGE SCALE GENOMIC DNA]</scope>
    <source>
        <strain evidence="1 2">SNUC 4554</strain>
    </source>
</reference>
<protein>
    <submittedName>
        <fullName evidence="1">A/G-specific adenine glycosylase</fullName>
    </submittedName>
</protein>
<accession>A0A418ICG7</accession>
<dbReference type="Proteomes" id="UP000286317">
    <property type="component" value="Unassembled WGS sequence"/>
</dbReference>
<evidence type="ECO:0000313" key="1">
    <source>
        <dbReference type="EMBL" id="RIM97334.1"/>
    </source>
</evidence>
<keyword evidence="2" id="KW-1185">Reference proteome</keyword>
<dbReference type="AlphaFoldDB" id="A0A418ICG7"/>
<organism evidence="1 2">
    <name type="scientific">Staphylococcus shinii</name>
    <dbReference type="NCBI Taxonomy" id="2912228"/>
    <lineage>
        <taxon>Bacteria</taxon>
        <taxon>Bacillati</taxon>
        <taxon>Bacillota</taxon>
        <taxon>Bacilli</taxon>
        <taxon>Bacillales</taxon>
        <taxon>Staphylococcaceae</taxon>
        <taxon>Staphylococcus</taxon>
    </lineage>
</organism>
<proteinExistence type="predicted"/>
<gene>
    <name evidence="1" type="ORF">BU112_12845</name>
</gene>
<feature type="non-terminal residue" evidence="1">
    <location>
        <position position="1"/>
    </location>
</feature>
<evidence type="ECO:0000313" key="2">
    <source>
        <dbReference type="Proteomes" id="UP000286317"/>
    </source>
</evidence>